<evidence type="ECO:0000313" key="3">
    <source>
        <dbReference type="Proteomes" id="UP000471120"/>
    </source>
</evidence>
<keyword evidence="1" id="KW-0812">Transmembrane</keyword>
<name>A0A6P2CCB8_9NOCA</name>
<accession>A0A6P2CCB8</accession>
<reference evidence="2 3" key="1">
    <citation type="submission" date="2018-07" db="EMBL/GenBank/DDBJ databases">
        <title>Genome sequence of Rhodococcus rhodnii ATCC 35071 from Rhodnius prolixus.</title>
        <authorList>
            <person name="Patel V."/>
            <person name="Vogel K.J."/>
        </authorList>
    </citation>
    <scope>NUCLEOTIDE SEQUENCE [LARGE SCALE GENOMIC DNA]</scope>
    <source>
        <strain evidence="2 3">ATCC 35071</strain>
    </source>
</reference>
<comment type="caution">
    <text evidence="2">The sequence shown here is derived from an EMBL/GenBank/DDBJ whole genome shotgun (WGS) entry which is preliminary data.</text>
</comment>
<dbReference type="PANTHER" id="PTHR32015">
    <property type="entry name" value="FASTING INDUCED LIPASE"/>
    <property type="match status" value="1"/>
</dbReference>
<dbReference type="GO" id="GO:0016042">
    <property type="term" value="P:lipid catabolic process"/>
    <property type="evidence" value="ECO:0007669"/>
    <property type="project" value="InterPro"/>
</dbReference>
<dbReference type="Pfam" id="PF01674">
    <property type="entry name" value="Lipase_2"/>
    <property type="match status" value="1"/>
</dbReference>
<dbReference type="InterPro" id="IPR002918">
    <property type="entry name" value="Lipase_EstA/Esterase_EstB"/>
</dbReference>
<dbReference type="SUPFAM" id="SSF53474">
    <property type="entry name" value="alpha/beta-Hydrolases"/>
    <property type="match status" value="1"/>
</dbReference>
<keyword evidence="2" id="KW-0378">Hydrolase</keyword>
<gene>
    <name evidence="2" type="ORF">DW322_09340</name>
</gene>
<keyword evidence="1" id="KW-0472">Membrane</keyword>
<dbReference type="Proteomes" id="UP000471120">
    <property type="component" value="Unassembled WGS sequence"/>
</dbReference>
<dbReference type="InterPro" id="IPR029058">
    <property type="entry name" value="AB_hydrolase_fold"/>
</dbReference>
<protein>
    <submittedName>
        <fullName evidence="2">Alpha/beta fold hydrolase</fullName>
    </submittedName>
</protein>
<dbReference type="AlphaFoldDB" id="A0A6P2CCB8"/>
<dbReference type="GO" id="GO:0016298">
    <property type="term" value="F:lipase activity"/>
    <property type="evidence" value="ECO:0007669"/>
    <property type="project" value="TreeGrafter"/>
</dbReference>
<dbReference type="EMBL" id="QRCM01000001">
    <property type="protein sequence ID" value="TXG90389.1"/>
    <property type="molecule type" value="Genomic_DNA"/>
</dbReference>
<evidence type="ECO:0000313" key="2">
    <source>
        <dbReference type="EMBL" id="TXG90389.1"/>
    </source>
</evidence>
<dbReference type="PANTHER" id="PTHR32015:SF1">
    <property type="entry name" value="LIPASE"/>
    <property type="match status" value="1"/>
</dbReference>
<sequence>METFRIVDYARLVTDSVPNPVRRKWSGHLSRRGAGILAAVFAVAVSLVSAPAAAANPPAAVNSAAQGECVPTAEHPTPVVLVHGTWATAEATWPAMTQALDDAGLCVYSFEFGDARTGTTNMLGLPGGADIRRSAADFAAFVDDVRARTGSEQVDVVGHSQGGLVARAYLRFEGGADPVHPENTAVRRLVTLGTPHHGTSFGDVQVLGAIAELLGAPVVPAAAAVVGPSYIQQMSGSPFLNELNAGGDTEAGVDYTVVASRDDRVASPPERGFLAPNPDATVRNVWVQDECPGAYVDHAMLTTDPCTVGIVTDALRR</sequence>
<proteinExistence type="predicted"/>
<evidence type="ECO:0000256" key="1">
    <source>
        <dbReference type="SAM" id="Phobius"/>
    </source>
</evidence>
<keyword evidence="1" id="KW-1133">Transmembrane helix</keyword>
<feature type="transmembrane region" description="Helical" evidence="1">
    <location>
        <begin position="33"/>
        <end position="54"/>
    </location>
</feature>
<organism evidence="2 3">
    <name type="scientific">Rhodococcus rhodnii</name>
    <dbReference type="NCBI Taxonomy" id="38312"/>
    <lineage>
        <taxon>Bacteria</taxon>
        <taxon>Bacillati</taxon>
        <taxon>Actinomycetota</taxon>
        <taxon>Actinomycetes</taxon>
        <taxon>Mycobacteriales</taxon>
        <taxon>Nocardiaceae</taxon>
        <taxon>Rhodococcus</taxon>
    </lineage>
</organism>
<dbReference type="Gene3D" id="3.40.50.1820">
    <property type="entry name" value="alpha/beta hydrolase"/>
    <property type="match status" value="1"/>
</dbReference>